<dbReference type="PANTHER" id="PTHR13847:SF281">
    <property type="entry name" value="FAD DEPENDENT OXIDOREDUCTASE DOMAIN-CONTAINING PROTEIN"/>
    <property type="match status" value="1"/>
</dbReference>
<proteinExistence type="predicted"/>
<dbReference type="eggNOG" id="COG0665">
    <property type="taxonomic scope" value="Bacteria"/>
</dbReference>
<feature type="domain" description="FAD dependent oxidoreductase" evidence="2">
    <location>
        <begin position="41"/>
        <end position="402"/>
    </location>
</feature>
<dbReference type="Proteomes" id="UP000054363">
    <property type="component" value="Unassembled WGS sequence"/>
</dbReference>
<accession>A0A094JFG1</accession>
<evidence type="ECO:0000256" key="1">
    <source>
        <dbReference type="ARBA" id="ARBA00023002"/>
    </source>
</evidence>
<dbReference type="EMBL" id="JPER01000001">
    <property type="protein sequence ID" value="KFZ31286.1"/>
    <property type="molecule type" value="Genomic_DNA"/>
</dbReference>
<dbReference type="PANTHER" id="PTHR13847">
    <property type="entry name" value="SARCOSINE DEHYDROGENASE-RELATED"/>
    <property type="match status" value="1"/>
</dbReference>
<dbReference type="AlphaFoldDB" id="A0A094JFG1"/>
<sequence>MYDPLHDACPGPGQPAAASYWQQHSQPEWPVTHTELPERADVVVIGAGYTGLNAALELSERYQQQVVVLEANQPGWGCSTRNAGFAMPGTGRLGYAGWAERFSTDVAMGIRAEYQQAFGRLERHLQACPEQAQVQRGGYLKIAHKAGAVAGLYQQYQQLRTFEPDTRWLERDELQQRVRSPQAFAAIHFPQSFGINPLLVAASVARQAVAAGSRLLADTPVTSWQQQGTEQVLQTPRGSIRAGKVILATNGYTPNHLHTAVHGRSLPVLSSVLVTRPLTASELAATGLSPAELVMDTRLLKYYFRLLPDGRLLFGGRGAIHGKDANKPRYARHLLQGLAATFPQLSALAAEQPAYFWSGWISVALDDYPRIYSPAAGVFTSMGYCGAGVTFSQLAGVRVAQLAMGEQLPALPFYQSPLPRFPLPGLRRLGQQAYYQYARWRTGL</sequence>
<dbReference type="InterPro" id="IPR006076">
    <property type="entry name" value="FAD-dep_OxRdtase"/>
</dbReference>
<dbReference type="InterPro" id="IPR036188">
    <property type="entry name" value="FAD/NAD-bd_sf"/>
</dbReference>
<dbReference type="STRING" id="435908.IDSA_00695"/>
<organism evidence="3 4">
    <name type="scientific">Pseudidiomarina salinarum</name>
    <dbReference type="NCBI Taxonomy" id="435908"/>
    <lineage>
        <taxon>Bacteria</taxon>
        <taxon>Pseudomonadati</taxon>
        <taxon>Pseudomonadota</taxon>
        <taxon>Gammaproteobacteria</taxon>
        <taxon>Alteromonadales</taxon>
        <taxon>Idiomarinaceae</taxon>
        <taxon>Pseudidiomarina</taxon>
    </lineage>
</organism>
<protein>
    <recommendedName>
        <fullName evidence="2">FAD dependent oxidoreductase domain-containing protein</fullName>
    </recommendedName>
</protein>
<dbReference type="SUPFAM" id="SSF51905">
    <property type="entry name" value="FAD/NAD(P)-binding domain"/>
    <property type="match status" value="1"/>
</dbReference>
<dbReference type="Gene3D" id="3.50.50.60">
    <property type="entry name" value="FAD/NAD(P)-binding domain"/>
    <property type="match status" value="1"/>
</dbReference>
<name>A0A094JFG1_9GAMM</name>
<dbReference type="OrthoDB" id="311718at2"/>
<reference evidence="3 4" key="1">
    <citation type="submission" date="2014-06" db="EMBL/GenBank/DDBJ databases">
        <title>The draft genome sequence of Idiomarina salinarum ISL-52.</title>
        <authorList>
            <person name="Du J."/>
            <person name="Shao Z."/>
        </authorList>
    </citation>
    <scope>NUCLEOTIDE SEQUENCE [LARGE SCALE GENOMIC DNA]</scope>
    <source>
        <strain evidence="3 4">ISL-52</strain>
    </source>
</reference>
<dbReference type="GO" id="GO:0016491">
    <property type="term" value="F:oxidoreductase activity"/>
    <property type="evidence" value="ECO:0007669"/>
    <property type="project" value="UniProtKB-KW"/>
</dbReference>
<keyword evidence="1" id="KW-0560">Oxidoreductase</keyword>
<evidence type="ECO:0000313" key="4">
    <source>
        <dbReference type="Proteomes" id="UP000054363"/>
    </source>
</evidence>
<gene>
    <name evidence="3" type="ORF">IDSA_00695</name>
</gene>
<dbReference type="Gene3D" id="3.30.9.10">
    <property type="entry name" value="D-Amino Acid Oxidase, subunit A, domain 2"/>
    <property type="match status" value="1"/>
</dbReference>
<comment type="caution">
    <text evidence="3">The sequence shown here is derived from an EMBL/GenBank/DDBJ whole genome shotgun (WGS) entry which is preliminary data.</text>
</comment>
<dbReference type="GO" id="GO:0005737">
    <property type="term" value="C:cytoplasm"/>
    <property type="evidence" value="ECO:0007669"/>
    <property type="project" value="TreeGrafter"/>
</dbReference>
<keyword evidence="4" id="KW-1185">Reference proteome</keyword>
<dbReference type="Pfam" id="PF01266">
    <property type="entry name" value="DAO"/>
    <property type="match status" value="1"/>
</dbReference>
<evidence type="ECO:0000313" key="3">
    <source>
        <dbReference type="EMBL" id="KFZ31286.1"/>
    </source>
</evidence>
<dbReference type="RefSeq" id="WP_034773500.1">
    <property type="nucleotide sequence ID" value="NZ_JPER01000001.1"/>
</dbReference>
<evidence type="ECO:0000259" key="2">
    <source>
        <dbReference type="Pfam" id="PF01266"/>
    </source>
</evidence>